<evidence type="ECO:0000259" key="11">
    <source>
        <dbReference type="Pfam" id="PF20259"/>
    </source>
</evidence>
<dbReference type="EMBL" id="CAADHO010000004">
    <property type="protein sequence ID" value="VFQ45136.1"/>
    <property type="molecule type" value="Genomic_DNA"/>
</dbReference>
<dbReference type="GO" id="GO:0002143">
    <property type="term" value="P:tRNA wobble position uridine thiolation"/>
    <property type="evidence" value="ECO:0007669"/>
    <property type="project" value="TreeGrafter"/>
</dbReference>
<dbReference type="RefSeq" id="WP_180141322.1">
    <property type="nucleotide sequence ID" value="NZ_CAADHO010000004.1"/>
</dbReference>
<dbReference type="HAMAP" id="MF_00144">
    <property type="entry name" value="tRNA_thiouridyl_MnmA"/>
    <property type="match status" value="1"/>
</dbReference>
<dbReference type="InterPro" id="IPR004506">
    <property type="entry name" value="MnmA-like"/>
</dbReference>
<feature type="site" description="Interaction with tRNA" evidence="9">
    <location>
        <position position="349"/>
    </location>
</feature>
<feature type="domain" description="tRNA-specific 2-thiouridylase MnmA-like central" evidence="11">
    <location>
        <begin position="219"/>
        <end position="283"/>
    </location>
</feature>
<dbReference type="NCBIfam" id="NF001138">
    <property type="entry name" value="PRK00143.1"/>
    <property type="match status" value="1"/>
</dbReference>
<feature type="active site" description="Nucleophile" evidence="9">
    <location>
        <position position="113"/>
    </location>
</feature>
<evidence type="ECO:0000256" key="3">
    <source>
        <dbReference type="ARBA" id="ARBA00022694"/>
    </source>
</evidence>
<gene>
    <name evidence="9" type="primary">mnmA</name>
    <name evidence="12" type="ORF">MSL71_27930</name>
</gene>
<dbReference type="NCBIfam" id="TIGR00420">
    <property type="entry name" value="trmU"/>
    <property type="match status" value="1"/>
</dbReference>
<evidence type="ECO:0000256" key="4">
    <source>
        <dbReference type="ARBA" id="ARBA00022741"/>
    </source>
</evidence>
<keyword evidence="3 9" id="KW-0819">tRNA processing</keyword>
<evidence type="ECO:0000259" key="10">
    <source>
        <dbReference type="Pfam" id="PF20258"/>
    </source>
</evidence>
<dbReference type="Gene3D" id="2.30.30.280">
    <property type="entry name" value="Adenine nucleotide alpha hydrolases-like domains"/>
    <property type="match status" value="1"/>
</dbReference>
<organism evidence="12 13">
    <name type="scientific">Desulfoluna butyratoxydans</name>
    <dbReference type="NCBI Taxonomy" id="231438"/>
    <lineage>
        <taxon>Bacteria</taxon>
        <taxon>Pseudomonadati</taxon>
        <taxon>Thermodesulfobacteriota</taxon>
        <taxon>Desulfobacteria</taxon>
        <taxon>Desulfobacterales</taxon>
        <taxon>Desulfolunaceae</taxon>
        <taxon>Desulfoluna</taxon>
    </lineage>
</organism>
<feature type="domain" description="tRNA-specific 2-thiouridylase MnmA-like C-terminal" evidence="10">
    <location>
        <begin position="290"/>
        <end position="365"/>
    </location>
</feature>
<comment type="subcellular location">
    <subcellularLocation>
        <location evidence="9">Cytoplasm</location>
    </subcellularLocation>
</comment>
<keyword evidence="4 9" id="KW-0547">Nucleotide-binding</keyword>
<accession>A0A4U8YM81</accession>
<evidence type="ECO:0000256" key="6">
    <source>
        <dbReference type="ARBA" id="ARBA00022884"/>
    </source>
</evidence>
<sequence>MNSHTTAVAVSGGIDSLYAAWLLKKAGHKVVGIHFITGYEPVRAAHQAVSPSPRLTLHSESCRVAIPAMNHVAEQLDIPIHIIDIRDRFEAEVVSHFEKAYRDGLTPNPCLLCNPTVKFGYLLDVAESLGARDLATGHYVRTRTDENGGLHILKGEDPFKDQSYFLAMVPPERLAKAVFPLGGLRKEEIKKEAAREGLTSFAKGESQDICFIQDGDYKAFLQSRPGFAMEPGPIVTPDGTEVGRHLGLHGFTVGQRRGINCPGPYPYYVLALEPEANRLVVGKKEDLLSEACTVTRLNWVRPPTEDSFEATCKIRYSHRGSPCRIELDPSREGATVMFDAPQSAVTPGQGAVFYAGDEVLGGGWITR</sequence>
<comment type="catalytic activity">
    <reaction evidence="8 9">
        <text>S-sulfanyl-L-cysteinyl-[protein] + uridine(34) in tRNA + AH2 + ATP = 2-thiouridine(34) in tRNA + L-cysteinyl-[protein] + A + AMP + diphosphate + H(+)</text>
        <dbReference type="Rhea" id="RHEA:47032"/>
        <dbReference type="Rhea" id="RHEA-COMP:10131"/>
        <dbReference type="Rhea" id="RHEA-COMP:11726"/>
        <dbReference type="Rhea" id="RHEA-COMP:11727"/>
        <dbReference type="Rhea" id="RHEA-COMP:11728"/>
        <dbReference type="ChEBI" id="CHEBI:13193"/>
        <dbReference type="ChEBI" id="CHEBI:15378"/>
        <dbReference type="ChEBI" id="CHEBI:17499"/>
        <dbReference type="ChEBI" id="CHEBI:29950"/>
        <dbReference type="ChEBI" id="CHEBI:30616"/>
        <dbReference type="ChEBI" id="CHEBI:33019"/>
        <dbReference type="ChEBI" id="CHEBI:61963"/>
        <dbReference type="ChEBI" id="CHEBI:65315"/>
        <dbReference type="ChEBI" id="CHEBI:87170"/>
        <dbReference type="ChEBI" id="CHEBI:456215"/>
        <dbReference type="EC" id="2.8.1.13"/>
    </reaction>
</comment>
<evidence type="ECO:0000313" key="13">
    <source>
        <dbReference type="Proteomes" id="UP000507962"/>
    </source>
</evidence>
<comment type="similarity">
    <text evidence="9">Belongs to the MnmA/TRMU family.</text>
</comment>
<feature type="site" description="Interaction with tRNA" evidence="9">
    <location>
        <position position="138"/>
    </location>
</feature>
<evidence type="ECO:0000256" key="1">
    <source>
        <dbReference type="ARBA" id="ARBA00022555"/>
    </source>
</evidence>
<keyword evidence="2 9" id="KW-0808">Transferase</keyword>
<evidence type="ECO:0000256" key="9">
    <source>
        <dbReference type="HAMAP-Rule" id="MF_00144"/>
    </source>
</evidence>
<dbReference type="GO" id="GO:0005524">
    <property type="term" value="F:ATP binding"/>
    <property type="evidence" value="ECO:0007669"/>
    <property type="project" value="UniProtKB-KW"/>
</dbReference>
<feature type="binding site" evidence="9">
    <location>
        <begin position="9"/>
        <end position="16"/>
    </location>
    <ligand>
        <name>ATP</name>
        <dbReference type="ChEBI" id="CHEBI:30616"/>
    </ligand>
</feature>
<feature type="disulfide bond" description="Alternate" evidence="9">
    <location>
        <begin position="113"/>
        <end position="210"/>
    </location>
</feature>
<keyword evidence="1 9" id="KW-0820">tRNA-binding</keyword>
<keyword evidence="13" id="KW-1185">Reference proteome</keyword>
<reference evidence="12 13" key="1">
    <citation type="submission" date="2019-03" db="EMBL/GenBank/DDBJ databases">
        <authorList>
            <person name="Nijsse B."/>
        </authorList>
    </citation>
    <scope>NUCLEOTIDE SEQUENCE [LARGE SCALE GENOMIC DNA]</scope>
    <source>
        <strain evidence="12">Desulfoluna butyratoxydans MSL71</strain>
    </source>
</reference>
<dbReference type="EC" id="2.8.1.13" evidence="9"/>
<dbReference type="InterPro" id="IPR014729">
    <property type="entry name" value="Rossmann-like_a/b/a_fold"/>
</dbReference>
<dbReference type="GO" id="GO:0103016">
    <property type="term" value="F:tRNA-uridine 2-sulfurtransferase activity"/>
    <property type="evidence" value="ECO:0007669"/>
    <property type="project" value="UniProtKB-EC"/>
</dbReference>
<dbReference type="GO" id="GO:0005737">
    <property type="term" value="C:cytoplasm"/>
    <property type="evidence" value="ECO:0007669"/>
    <property type="project" value="UniProtKB-SubCell"/>
</dbReference>
<dbReference type="Proteomes" id="UP000507962">
    <property type="component" value="Unassembled WGS sequence"/>
</dbReference>
<dbReference type="AlphaFoldDB" id="A0A4U8YM81"/>
<keyword evidence="7 9" id="KW-1015">Disulfide bond</keyword>
<feature type="active site" description="Cysteine persulfide intermediate" evidence="9">
    <location>
        <position position="210"/>
    </location>
</feature>
<dbReference type="GO" id="GO:0000049">
    <property type="term" value="F:tRNA binding"/>
    <property type="evidence" value="ECO:0007669"/>
    <property type="project" value="UniProtKB-KW"/>
</dbReference>
<dbReference type="Gene3D" id="3.40.50.620">
    <property type="entry name" value="HUPs"/>
    <property type="match status" value="1"/>
</dbReference>
<dbReference type="PANTHER" id="PTHR11933:SF5">
    <property type="entry name" value="MITOCHONDRIAL TRNA-SPECIFIC 2-THIOURIDYLASE 1"/>
    <property type="match status" value="1"/>
</dbReference>
<feature type="binding site" evidence="9">
    <location>
        <position position="137"/>
    </location>
    <ligand>
        <name>ATP</name>
        <dbReference type="ChEBI" id="CHEBI:30616"/>
    </ligand>
</feature>
<feature type="region of interest" description="Interaction with tRNA" evidence="9">
    <location>
        <begin position="315"/>
        <end position="316"/>
    </location>
</feature>
<dbReference type="Pfam" id="PF03054">
    <property type="entry name" value="tRNA_Me_trans"/>
    <property type="match status" value="1"/>
</dbReference>
<name>A0A4U8YM81_9BACT</name>
<keyword evidence="6 9" id="KW-0694">RNA-binding</keyword>
<keyword evidence="9" id="KW-0963">Cytoplasm</keyword>
<dbReference type="InterPro" id="IPR046885">
    <property type="entry name" value="MnmA-like_C"/>
</dbReference>
<keyword evidence="5 9" id="KW-0067">ATP-binding</keyword>
<evidence type="ECO:0000256" key="2">
    <source>
        <dbReference type="ARBA" id="ARBA00022679"/>
    </source>
</evidence>
<comment type="function">
    <text evidence="9">Catalyzes the 2-thiolation of uridine at the wobble position (U34) of tRNA, leading to the formation of s(2)U34.</text>
</comment>
<dbReference type="InterPro" id="IPR023382">
    <property type="entry name" value="MnmA-like_central_sf"/>
</dbReference>
<comment type="caution">
    <text evidence="9">Lacks conserved residue(s) required for the propagation of feature annotation.</text>
</comment>
<feature type="region of interest" description="Interaction with tRNA" evidence="9">
    <location>
        <begin position="160"/>
        <end position="162"/>
    </location>
</feature>
<protein>
    <recommendedName>
        <fullName evidence="9">tRNA-specific 2-thiouridylase MnmA</fullName>
        <ecNumber evidence="9">2.8.1.13</ecNumber>
    </recommendedName>
</protein>
<evidence type="ECO:0000256" key="7">
    <source>
        <dbReference type="ARBA" id="ARBA00023157"/>
    </source>
</evidence>
<dbReference type="InterPro" id="IPR046884">
    <property type="entry name" value="MnmA-like_central"/>
</dbReference>
<dbReference type="Gene3D" id="2.40.30.10">
    <property type="entry name" value="Translation factors"/>
    <property type="match status" value="1"/>
</dbReference>
<dbReference type="SUPFAM" id="SSF52402">
    <property type="entry name" value="Adenine nucleotide alpha hydrolases-like"/>
    <property type="match status" value="1"/>
</dbReference>
<dbReference type="Pfam" id="PF20259">
    <property type="entry name" value="tRNA_Me_trans_M"/>
    <property type="match status" value="1"/>
</dbReference>
<dbReference type="PANTHER" id="PTHR11933">
    <property type="entry name" value="TRNA 5-METHYLAMINOMETHYL-2-THIOURIDYLATE -METHYLTRANSFERASE"/>
    <property type="match status" value="1"/>
</dbReference>
<proteinExistence type="inferred from homology"/>
<evidence type="ECO:0000256" key="8">
    <source>
        <dbReference type="ARBA" id="ARBA00051542"/>
    </source>
</evidence>
<dbReference type="CDD" id="cd01998">
    <property type="entry name" value="MnmA_TRMU-like"/>
    <property type="match status" value="1"/>
</dbReference>
<feature type="binding site" evidence="9">
    <location>
        <position position="35"/>
    </location>
    <ligand>
        <name>ATP</name>
        <dbReference type="ChEBI" id="CHEBI:30616"/>
    </ligand>
</feature>
<dbReference type="Pfam" id="PF20258">
    <property type="entry name" value="tRNA_Me_trans_C"/>
    <property type="match status" value="1"/>
</dbReference>
<evidence type="ECO:0000256" key="5">
    <source>
        <dbReference type="ARBA" id="ARBA00022840"/>
    </source>
</evidence>
<evidence type="ECO:0000313" key="12">
    <source>
        <dbReference type="EMBL" id="VFQ45136.1"/>
    </source>
</evidence>